<dbReference type="Proteomes" id="UP000224877">
    <property type="component" value="Segment"/>
</dbReference>
<protein>
    <recommendedName>
        <fullName evidence="1">DNA-directed DNA polymerase</fullName>
        <ecNumber evidence="1">2.7.7.7</ecNumber>
    </recommendedName>
</protein>
<evidence type="ECO:0000256" key="3">
    <source>
        <dbReference type="ARBA" id="ARBA00022695"/>
    </source>
</evidence>
<keyword evidence="5" id="KW-0378">Hydrolase</keyword>
<gene>
    <name evidence="10" type="ORF">BPT24_168</name>
</gene>
<accession>A0A1B4XWX1</accession>
<dbReference type="InterPro" id="IPR006134">
    <property type="entry name" value="DNA-dir_DNA_pol_B_multi_dom"/>
</dbReference>
<evidence type="ECO:0000256" key="2">
    <source>
        <dbReference type="ARBA" id="ARBA00022679"/>
    </source>
</evidence>
<evidence type="ECO:0000259" key="9">
    <source>
        <dbReference type="Pfam" id="PF00136"/>
    </source>
</evidence>
<dbReference type="EMBL" id="LC168164">
    <property type="protein sequence ID" value="BAV39294.1"/>
    <property type="molecule type" value="Genomic_DNA"/>
</dbReference>
<name>A0A1B4XWX1_9CAUD</name>
<evidence type="ECO:0000313" key="10">
    <source>
        <dbReference type="EMBL" id="BAV39294.1"/>
    </source>
</evidence>
<keyword evidence="4" id="KW-0540">Nuclease</keyword>
<dbReference type="GO" id="GO:0000166">
    <property type="term" value="F:nucleotide binding"/>
    <property type="evidence" value="ECO:0007669"/>
    <property type="project" value="InterPro"/>
</dbReference>
<feature type="domain" description="DNA-directed DNA polymerase family B multifunctional" evidence="9">
    <location>
        <begin position="72"/>
        <end position="179"/>
    </location>
</feature>
<dbReference type="GO" id="GO:0003677">
    <property type="term" value="F:DNA binding"/>
    <property type="evidence" value="ECO:0007669"/>
    <property type="project" value="UniProtKB-KW"/>
</dbReference>
<keyword evidence="11" id="KW-1185">Reference proteome</keyword>
<evidence type="ECO:0000256" key="4">
    <source>
        <dbReference type="ARBA" id="ARBA00022722"/>
    </source>
</evidence>
<sequence>MSDVLDIAFKALAIDEHLITTKGNSPDLAPDLFDARVAIEKTFVDLCERLDNVDEIKDDKKALEILYDDLQNASIFYDATQLSAKTLANSMYGYVGAPFSRYYKKCVAADITAEGRNATKMADVRTTQYFESPKGWASETEYFEKIKVEFADIINVDKLTPVKASNGLGIYGDTDSVFFIMKPILDSLGVKPDADSYRCTELCVSIIMNPVDKIHKELFRRYAENRNCKNLQVFELEAILRRTIHLAKKKYIGSYFWKDGKFLIPKDFDSIPNAYKSIKLKSTGLELAQKSTPVIIKEYLKKYVYLMLSSKQVSDEFYFKMAYAMTKSFSDMHIDDYSKARALGTFNKYHDIKPNGQYIKTGGDKVMGACVRYNNEVINHGLESKYPMIAQGSRVKFYEDINQQTFAYPIDDNCSFPEEFAPPPHIRLNLEKMLFKPLERIMCKVTNADLSMLGSQHYQVTKSIFKKKKL</sequence>
<dbReference type="InterPro" id="IPR023211">
    <property type="entry name" value="DNA_pol_palm_dom_sf"/>
</dbReference>
<evidence type="ECO:0000256" key="5">
    <source>
        <dbReference type="ARBA" id="ARBA00022801"/>
    </source>
</evidence>
<dbReference type="GO" id="GO:0003887">
    <property type="term" value="F:DNA-directed DNA polymerase activity"/>
    <property type="evidence" value="ECO:0007669"/>
    <property type="project" value="UniProtKB-KW"/>
</dbReference>
<evidence type="ECO:0000256" key="8">
    <source>
        <dbReference type="ARBA" id="ARBA00049244"/>
    </source>
</evidence>
<keyword evidence="2" id="KW-0808">Transferase</keyword>
<dbReference type="GO" id="GO:0006261">
    <property type="term" value="P:DNA-templated DNA replication"/>
    <property type="evidence" value="ECO:0007669"/>
    <property type="project" value="TreeGrafter"/>
</dbReference>
<comment type="catalytic activity">
    <reaction evidence="8">
        <text>DNA(n) + a 2'-deoxyribonucleoside 5'-triphosphate = DNA(n+1) + diphosphate</text>
        <dbReference type="Rhea" id="RHEA:22508"/>
        <dbReference type="Rhea" id="RHEA-COMP:17339"/>
        <dbReference type="Rhea" id="RHEA-COMP:17340"/>
        <dbReference type="ChEBI" id="CHEBI:33019"/>
        <dbReference type="ChEBI" id="CHEBI:61560"/>
        <dbReference type="ChEBI" id="CHEBI:173112"/>
        <dbReference type="EC" id="2.7.7.7"/>
    </reaction>
</comment>
<dbReference type="EC" id="2.7.7.7" evidence="1"/>
<evidence type="ECO:0000256" key="6">
    <source>
        <dbReference type="ARBA" id="ARBA00022932"/>
    </source>
</evidence>
<dbReference type="GO" id="GO:0016787">
    <property type="term" value="F:hydrolase activity"/>
    <property type="evidence" value="ECO:0007669"/>
    <property type="project" value="UniProtKB-KW"/>
</dbReference>
<organism evidence="10 11">
    <name type="scientific">Tenacibaculum phage pT24</name>
    <dbReference type="NCBI Taxonomy" id="1880590"/>
    <lineage>
        <taxon>Viruses</taxon>
        <taxon>Duplodnaviria</taxon>
        <taxon>Heunggongvirae</taxon>
        <taxon>Uroviricota</taxon>
        <taxon>Caudoviricetes</taxon>
        <taxon>Kungbxnavirus</taxon>
        <taxon>Kungbxnavirus pT24</taxon>
    </lineage>
</organism>
<dbReference type="GO" id="GO:0004518">
    <property type="term" value="F:nuclease activity"/>
    <property type="evidence" value="ECO:0007669"/>
    <property type="project" value="UniProtKB-KW"/>
</dbReference>
<keyword evidence="7" id="KW-0238">DNA-binding</keyword>
<dbReference type="Gene3D" id="3.90.1600.10">
    <property type="entry name" value="Palm domain of DNA polymerase"/>
    <property type="match status" value="1"/>
</dbReference>
<reference evidence="10 11" key="1">
    <citation type="submission" date="2016-07" db="EMBL/GenBank/DDBJ databases">
        <title>Characterization of three bacteriophages infecting bacteria isolated from shrimp culture pond water.</title>
        <authorList>
            <person name="Khoa H.V."/>
        </authorList>
    </citation>
    <scope>NUCLEOTIDE SEQUENCE [LARGE SCALE GENOMIC DNA]</scope>
</reference>
<dbReference type="PANTHER" id="PTHR10322:SF23">
    <property type="entry name" value="DNA POLYMERASE DELTA CATALYTIC SUBUNIT"/>
    <property type="match status" value="1"/>
</dbReference>
<proteinExistence type="predicted"/>
<keyword evidence="6" id="KW-0239">DNA-directed DNA polymerase</keyword>
<dbReference type="InterPro" id="IPR043502">
    <property type="entry name" value="DNA/RNA_pol_sf"/>
</dbReference>
<keyword evidence="3" id="KW-0548">Nucleotidyltransferase</keyword>
<dbReference type="SUPFAM" id="SSF56672">
    <property type="entry name" value="DNA/RNA polymerases"/>
    <property type="match status" value="1"/>
</dbReference>
<dbReference type="Pfam" id="PF00136">
    <property type="entry name" value="DNA_pol_B"/>
    <property type="match status" value="1"/>
</dbReference>
<evidence type="ECO:0000313" key="11">
    <source>
        <dbReference type="Proteomes" id="UP000224877"/>
    </source>
</evidence>
<dbReference type="InterPro" id="IPR050240">
    <property type="entry name" value="DNA_pol_type-B"/>
</dbReference>
<evidence type="ECO:0000256" key="1">
    <source>
        <dbReference type="ARBA" id="ARBA00012417"/>
    </source>
</evidence>
<dbReference type="PANTHER" id="PTHR10322">
    <property type="entry name" value="DNA POLYMERASE CATALYTIC SUBUNIT"/>
    <property type="match status" value="1"/>
</dbReference>
<evidence type="ECO:0000256" key="7">
    <source>
        <dbReference type="ARBA" id="ARBA00023125"/>
    </source>
</evidence>